<dbReference type="EMBL" id="JASCZI010121164">
    <property type="protein sequence ID" value="MED6160244.1"/>
    <property type="molecule type" value="Genomic_DNA"/>
</dbReference>
<name>A0ABU6UH64_9FABA</name>
<protein>
    <submittedName>
        <fullName evidence="2">Uncharacterized protein</fullName>
    </submittedName>
</protein>
<proteinExistence type="predicted"/>
<feature type="region of interest" description="Disordered" evidence="1">
    <location>
        <begin position="37"/>
        <end position="169"/>
    </location>
</feature>
<reference evidence="2 3" key="1">
    <citation type="journal article" date="2023" name="Plants (Basel)">
        <title>Bridging the Gap: Combining Genomics and Transcriptomics Approaches to Understand Stylosanthes scabra, an Orphan Legume from the Brazilian Caatinga.</title>
        <authorList>
            <person name="Ferreira-Neto J.R.C."/>
            <person name="da Silva M.D."/>
            <person name="Binneck E."/>
            <person name="de Melo N.F."/>
            <person name="da Silva R.H."/>
            <person name="de Melo A.L.T.M."/>
            <person name="Pandolfi V."/>
            <person name="Bustamante F.O."/>
            <person name="Brasileiro-Vidal A.C."/>
            <person name="Benko-Iseppon A.M."/>
        </authorList>
    </citation>
    <scope>NUCLEOTIDE SEQUENCE [LARGE SCALE GENOMIC DNA]</scope>
    <source>
        <tissue evidence="2">Leaves</tissue>
    </source>
</reference>
<evidence type="ECO:0000256" key="1">
    <source>
        <dbReference type="SAM" id="MobiDB-lite"/>
    </source>
</evidence>
<evidence type="ECO:0000313" key="3">
    <source>
        <dbReference type="Proteomes" id="UP001341840"/>
    </source>
</evidence>
<sequence length="208" mass="22474">MRKCRVEGHVERGPSFDHYGIRKRAFQCSGRVKASLIQGRRNDHGTSVVSQGSGNRRKGLSEREGPGESSKHQHLQVRASLKKMDCEDGGSSNSEAGWDEGWNDGVAEPVEGRDEEFPVNVGEGLDGQVEKTPKTGDRQGNPAGCNGTDGVVPTHAGATSNGEGTRENPGLECAKFESLEEAYQRYVVFARNNGFAVRKGDSVKDEQG</sequence>
<dbReference type="Proteomes" id="UP001341840">
    <property type="component" value="Unassembled WGS sequence"/>
</dbReference>
<accession>A0ABU6UH64</accession>
<comment type="caution">
    <text evidence="2">The sequence shown here is derived from an EMBL/GenBank/DDBJ whole genome shotgun (WGS) entry which is preliminary data.</text>
</comment>
<evidence type="ECO:0000313" key="2">
    <source>
        <dbReference type="EMBL" id="MED6160244.1"/>
    </source>
</evidence>
<gene>
    <name evidence="2" type="ORF">PIB30_049668</name>
</gene>
<feature type="compositionally biased region" description="Polar residues" evidence="1">
    <location>
        <begin position="45"/>
        <end position="54"/>
    </location>
</feature>
<organism evidence="2 3">
    <name type="scientific">Stylosanthes scabra</name>
    <dbReference type="NCBI Taxonomy" id="79078"/>
    <lineage>
        <taxon>Eukaryota</taxon>
        <taxon>Viridiplantae</taxon>
        <taxon>Streptophyta</taxon>
        <taxon>Embryophyta</taxon>
        <taxon>Tracheophyta</taxon>
        <taxon>Spermatophyta</taxon>
        <taxon>Magnoliopsida</taxon>
        <taxon>eudicotyledons</taxon>
        <taxon>Gunneridae</taxon>
        <taxon>Pentapetalae</taxon>
        <taxon>rosids</taxon>
        <taxon>fabids</taxon>
        <taxon>Fabales</taxon>
        <taxon>Fabaceae</taxon>
        <taxon>Papilionoideae</taxon>
        <taxon>50 kb inversion clade</taxon>
        <taxon>dalbergioids sensu lato</taxon>
        <taxon>Dalbergieae</taxon>
        <taxon>Pterocarpus clade</taxon>
        <taxon>Stylosanthes</taxon>
    </lineage>
</organism>
<feature type="compositionally biased region" description="Basic and acidic residues" evidence="1">
    <location>
        <begin position="59"/>
        <end position="71"/>
    </location>
</feature>
<feature type="compositionally biased region" description="Basic and acidic residues" evidence="1">
    <location>
        <begin position="128"/>
        <end position="137"/>
    </location>
</feature>
<keyword evidence="3" id="KW-1185">Reference proteome</keyword>